<protein>
    <submittedName>
        <fullName evidence="1">Uncharacterized protein</fullName>
    </submittedName>
</protein>
<sequence>MEPQQLQCSFFLSSQSRSHPFSPQGVQYYIVSAISGPSGAVLDIGWSSKPCPESGVPIRFGGYGTPVMFSNANPVMDCPPILDVNIEFIPLREKICQTSTVVDAHRLRRFDRKMYCPSVGDSCPTLCNEISRYWMHMDIYVWLSPLAKDGHLCFPKAEEATEGIQQAVRA</sequence>
<evidence type="ECO:0000313" key="2">
    <source>
        <dbReference type="Proteomes" id="UP000436088"/>
    </source>
</evidence>
<proteinExistence type="predicted"/>
<accession>A0A6A3BDW9</accession>
<dbReference type="Proteomes" id="UP000436088">
    <property type="component" value="Unassembled WGS sequence"/>
</dbReference>
<organism evidence="1 2">
    <name type="scientific">Hibiscus syriacus</name>
    <name type="common">Rose of Sharon</name>
    <dbReference type="NCBI Taxonomy" id="106335"/>
    <lineage>
        <taxon>Eukaryota</taxon>
        <taxon>Viridiplantae</taxon>
        <taxon>Streptophyta</taxon>
        <taxon>Embryophyta</taxon>
        <taxon>Tracheophyta</taxon>
        <taxon>Spermatophyta</taxon>
        <taxon>Magnoliopsida</taxon>
        <taxon>eudicotyledons</taxon>
        <taxon>Gunneridae</taxon>
        <taxon>Pentapetalae</taxon>
        <taxon>rosids</taxon>
        <taxon>malvids</taxon>
        <taxon>Malvales</taxon>
        <taxon>Malvaceae</taxon>
        <taxon>Malvoideae</taxon>
        <taxon>Hibiscus</taxon>
    </lineage>
</organism>
<gene>
    <name evidence="1" type="ORF">F3Y22_tig00110198pilonHSYRG00038</name>
</gene>
<reference evidence="1" key="1">
    <citation type="submission" date="2019-09" db="EMBL/GenBank/DDBJ databases">
        <title>Draft genome information of white flower Hibiscus syriacus.</title>
        <authorList>
            <person name="Kim Y.-M."/>
        </authorList>
    </citation>
    <scope>NUCLEOTIDE SEQUENCE [LARGE SCALE GENOMIC DNA]</scope>
    <source>
        <strain evidence="1">YM2019G1</strain>
    </source>
</reference>
<dbReference type="Gene3D" id="2.80.10.50">
    <property type="match status" value="1"/>
</dbReference>
<evidence type="ECO:0000313" key="1">
    <source>
        <dbReference type="EMBL" id="KAE8714227.1"/>
    </source>
</evidence>
<dbReference type="SUPFAM" id="SSF50386">
    <property type="entry name" value="STI-like"/>
    <property type="match status" value="1"/>
</dbReference>
<keyword evidence="2" id="KW-1185">Reference proteome</keyword>
<dbReference type="EMBL" id="VEPZ02000872">
    <property type="protein sequence ID" value="KAE8714227.1"/>
    <property type="molecule type" value="Genomic_DNA"/>
</dbReference>
<comment type="caution">
    <text evidence="1">The sequence shown here is derived from an EMBL/GenBank/DDBJ whole genome shotgun (WGS) entry which is preliminary data.</text>
</comment>
<dbReference type="InterPro" id="IPR011065">
    <property type="entry name" value="Kunitz_inhibitor_STI-like_sf"/>
</dbReference>
<dbReference type="AlphaFoldDB" id="A0A6A3BDW9"/>
<name>A0A6A3BDW9_HIBSY</name>